<evidence type="ECO:0000259" key="2">
    <source>
        <dbReference type="Pfam" id="PF13239"/>
    </source>
</evidence>
<dbReference type="Proteomes" id="UP000683511">
    <property type="component" value="Chromosome"/>
</dbReference>
<keyword evidence="4" id="KW-1185">Reference proteome</keyword>
<evidence type="ECO:0000313" key="3">
    <source>
        <dbReference type="EMBL" id="QXE25402.1"/>
    </source>
</evidence>
<keyword evidence="1" id="KW-0812">Transmembrane</keyword>
<gene>
    <name evidence="3" type="ORF">B6N60_04117</name>
</gene>
<proteinExistence type="predicted"/>
<dbReference type="KEGG" id="rsin:B6N60_04117"/>
<sequence>MIRDKIMTAFEHDSLRTYSQEDVQHILQLAIARQANAQNQEFSYEQILEIAGELQISPDAVQAAQQDWLAQQTEVKQRQAFDIYRRSKFKKRLGNYAIINSFFLVADFIGGGTLSWSLYIILSCGLFITLDIWNTFLSKGEDYELAFQKWNRQHQIKQTLNTIINKWFKALFISST</sequence>
<reference evidence="3" key="1">
    <citation type="submission" date="2017-04" db="EMBL/GenBank/DDBJ databases">
        <title>Genome deletions in a multicellular cyanobacterial endosymbiont for morphological adaptation in marine diatoms.</title>
        <authorList>
            <person name="Wang Y."/>
            <person name="Gao H."/>
            <person name="Li R."/>
            <person name="Xu X."/>
        </authorList>
    </citation>
    <scope>NUCLEOTIDE SEQUENCE</scope>
    <source>
        <strain evidence="3">FACHB 800</strain>
    </source>
</reference>
<protein>
    <recommendedName>
        <fullName evidence="2">2TM domain-containing protein</fullName>
    </recommendedName>
</protein>
<evidence type="ECO:0000313" key="4">
    <source>
        <dbReference type="Proteomes" id="UP000683511"/>
    </source>
</evidence>
<dbReference type="EMBL" id="CP021056">
    <property type="protein sequence ID" value="QXE25402.1"/>
    <property type="molecule type" value="Genomic_DNA"/>
</dbReference>
<organism evidence="3 4">
    <name type="scientific">Richelia sinica FACHB-800</name>
    <dbReference type="NCBI Taxonomy" id="1357546"/>
    <lineage>
        <taxon>Bacteria</taxon>
        <taxon>Bacillati</taxon>
        <taxon>Cyanobacteriota</taxon>
        <taxon>Cyanophyceae</taxon>
        <taxon>Nostocales</taxon>
        <taxon>Nostocaceae</taxon>
        <taxon>Richelia</taxon>
    </lineage>
</organism>
<keyword evidence="1" id="KW-0472">Membrane</keyword>
<name>A0A975TAZ5_9NOST</name>
<dbReference type="InterPro" id="IPR025698">
    <property type="entry name" value="2TM_dom"/>
</dbReference>
<dbReference type="Pfam" id="PF13239">
    <property type="entry name" value="2TM"/>
    <property type="match status" value="1"/>
</dbReference>
<evidence type="ECO:0000256" key="1">
    <source>
        <dbReference type="SAM" id="Phobius"/>
    </source>
</evidence>
<feature type="domain" description="2TM" evidence="2">
    <location>
        <begin position="77"/>
        <end position="157"/>
    </location>
</feature>
<accession>A0A975TAZ5</accession>
<feature type="transmembrane region" description="Helical" evidence="1">
    <location>
        <begin position="93"/>
        <end position="110"/>
    </location>
</feature>
<keyword evidence="1" id="KW-1133">Transmembrane helix</keyword>
<dbReference type="AlphaFoldDB" id="A0A975TAZ5"/>
<feature type="transmembrane region" description="Helical" evidence="1">
    <location>
        <begin position="116"/>
        <end position="137"/>
    </location>
</feature>